<name>A0A8T1W4F5_9STRA</name>
<evidence type="ECO:0000313" key="4">
    <source>
        <dbReference type="Proteomes" id="UP000694044"/>
    </source>
</evidence>
<reference evidence="3" key="1">
    <citation type="submission" date="2021-02" db="EMBL/GenBank/DDBJ databases">
        <authorList>
            <person name="Palmer J.M."/>
        </authorList>
    </citation>
    <scope>NUCLEOTIDE SEQUENCE</scope>
    <source>
        <strain evidence="3">SCRP734</strain>
    </source>
</reference>
<dbReference type="EMBL" id="JAGDFM010000065">
    <property type="protein sequence ID" value="KAG7388191.1"/>
    <property type="molecule type" value="Genomic_DNA"/>
</dbReference>
<evidence type="ECO:0000256" key="1">
    <source>
        <dbReference type="SAM" id="MobiDB-lite"/>
    </source>
</evidence>
<sequence length="130" mass="14199">MRVGFVVLAAVATLLSSTQAKPPAAEPLSKQKFTVTSPNSNNAIDVVYIRRGGDKYVILHLDDAVAKEGHSGVNDRSSAEDDSASDRQEERAAPVNVGILTTVKEKLSTAKDNVLWYFFHALVPERFRTN</sequence>
<comment type="caution">
    <text evidence="3">The sequence shown here is derived from an EMBL/GenBank/DDBJ whole genome shotgun (WGS) entry which is preliminary data.</text>
</comment>
<dbReference type="AlphaFoldDB" id="A0A8T1W4F5"/>
<dbReference type="Proteomes" id="UP000694044">
    <property type="component" value="Unassembled WGS sequence"/>
</dbReference>
<evidence type="ECO:0008006" key="5">
    <source>
        <dbReference type="Google" id="ProtNLM"/>
    </source>
</evidence>
<gene>
    <name evidence="3" type="ORF">PHYPSEUDO_012993</name>
</gene>
<protein>
    <recommendedName>
        <fullName evidence="5">RxLR effector protein</fullName>
    </recommendedName>
</protein>
<proteinExistence type="predicted"/>
<organism evidence="3 4">
    <name type="scientific">Phytophthora pseudosyringae</name>
    <dbReference type="NCBI Taxonomy" id="221518"/>
    <lineage>
        <taxon>Eukaryota</taxon>
        <taxon>Sar</taxon>
        <taxon>Stramenopiles</taxon>
        <taxon>Oomycota</taxon>
        <taxon>Peronosporomycetes</taxon>
        <taxon>Peronosporales</taxon>
        <taxon>Peronosporaceae</taxon>
        <taxon>Phytophthora</taxon>
    </lineage>
</organism>
<evidence type="ECO:0000256" key="2">
    <source>
        <dbReference type="SAM" id="SignalP"/>
    </source>
</evidence>
<keyword evidence="4" id="KW-1185">Reference proteome</keyword>
<feature type="signal peptide" evidence="2">
    <location>
        <begin position="1"/>
        <end position="20"/>
    </location>
</feature>
<dbReference type="OrthoDB" id="116392at2759"/>
<accession>A0A8T1W4F5</accession>
<keyword evidence="2" id="KW-0732">Signal</keyword>
<evidence type="ECO:0000313" key="3">
    <source>
        <dbReference type="EMBL" id="KAG7388191.1"/>
    </source>
</evidence>
<feature type="chain" id="PRO_5035729128" description="RxLR effector protein" evidence="2">
    <location>
        <begin position="21"/>
        <end position="130"/>
    </location>
</feature>
<feature type="region of interest" description="Disordered" evidence="1">
    <location>
        <begin position="68"/>
        <end position="91"/>
    </location>
</feature>